<evidence type="ECO:0000313" key="1">
    <source>
        <dbReference type="EMBL" id="KKM61972.1"/>
    </source>
</evidence>
<accession>A0A0F9LY40</accession>
<comment type="caution">
    <text evidence="1">The sequence shown here is derived from an EMBL/GenBank/DDBJ whole genome shotgun (WGS) entry which is preliminary data.</text>
</comment>
<protein>
    <submittedName>
        <fullName evidence="1">Uncharacterized protein</fullName>
    </submittedName>
</protein>
<sequence length="59" mass="6862">MKNMQSLHGIIESLPQEFTQEILNCDSVVRLMEIRWETTDPDKIAVIDARIENINYLVS</sequence>
<organism evidence="1">
    <name type="scientific">marine sediment metagenome</name>
    <dbReference type="NCBI Taxonomy" id="412755"/>
    <lineage>
        <taxon>unclassified sequences</taxon>
        <taxon>metagenomes</taxon>
        <taxon>ecological metagenomes</taxon>
    </lineage>
</organism>
<reference evidence="1" key="1">
    <citation type="journal article" date="2015" name="Nature">
        <title>Complex archaea that bridge the gap between prokaryotes and eukaryotes.</title>
        <authorList>
            <person name="Spang A."/>
            <person name="Saw J.H."/>
            <person name="Jorgensen S.L."/>
            <person name="Zaremba-Niedzwiedzka K."/>
            <person name="Martijn J."/>
            <person name="Lind A.E."/>
            <person name="van Eijk R."/>
            <person name="Schleper C."/>
            <person name="Guy L."/>
            <person name="Ettema T.J."/>
        </authorList>
    </citation>
    <scope>NUCLEOTIDE SEQUENCE</scope>
</reference>
<dbReference type="EMBL" id="LAZR01011387">
    <property type="protein sequence ID" value="KKM61972.1"/>
    <property type="molecule type" value="Genomic_DNA"/>
</dbReference>
<name>A0A0F9LY40_9ZZZZ</name>
<gene>
    <name evidence="1" type="ORF">LCGC14_1526370</name>
</gene>
<dbReference type="AlphaFoldDB" id="A0A0F9LY40"/>
<proteinExistence type="predicted"/>